<dbReference type="Pfam" id="PF00209">
    <property type="entry name" value="SNF"/>
    <property type="match status" value="2"/>
</dbReference>
<keyword evidence="5 6" id="KW-0472">Membrane</keyword>
<feature type="transmembrane region" description="Helical" evidence="6">
    <location>
        <begin position="144"/>
        <end position="165"/>
    </location>
</feature>
<dbReference type="CDD" id="cd10334">
    <property type="entry name" value="SLC6sbd_u1"/>
    <property type="match status" value="1"/>
</dbReference>
<evidence type="ECO:0000256" key="5">
    <source>
        <dbReference type="ARBA" id="ARBA00023136"/>
    </source>
</evidence>
<keyword evidence="4 6" id="KW-1133">Transmembrane helix</keyword>
<gene>
    <name evidence="7" type="ORF">MBORA_09220</name>
</gene>
<feature type="transmembrane region" description="Helical" evidence="6">
    <location>
        <begin position="361"/>
        <end position="382"/>
    </location>
</feature>
<evidence type="ECO:0000256" key="6">
    <source>
        <dbReference type="SAM" id="Phobius"/>
    </source>
</evidence>
<keyword evidence="2" id="KW-0813">Transport</keyword>
<dbReference type="PATRIC" id="fig|66851.6.peg.1013"/>
<keyword evidence="8" id="KW-1185">Reference proteome</keyword>
<dbReference type="NCBIfam" id="NF037979">
    <property type="entry name" value="Na_transp"/>
    <property type="match status" value="1"/>
</dbReference>
<feature type="transmembrane region" description="Helical" evidence="6">
    <location>
        <begin position="177"/>
        <end position="202"/>
    </location>
</feature>
<dbReference type="STRING" id="66851.MBORA_09220"/>
<comment type="caution">
    <text evidence="7">The sequence shown here is derived from an EMBL/GenBank/DDBJ whole genome shotgun (WGS) entry which is preliminary data.</text>
</comment>
<dbReference type="Proteomes" id="UP000077428">
    <property type="component" value="Unassembled WGS sequence"/>
</dbReference>
<reference evidence="8" key="1">
    <citation type="journal article" date="2016" name="Genome Announc.">
        <title>Draft Genome Sequences of Methanobrevibacter curvatus DSM11111, Methanobrevibacter cuticularis DSM11139, Methanobrevibacter filiformis DSM11501, and Methanobrevibacter oralis DSM7256.</title>
        <authorList>
            <person name="Poehlein A."/>
            <person name="Seedorf H."/>
        </authorList>
    </citation>
    <scope>NUCLEOTIDE SEQUENCE [LARGE SCALE GENOMIC DNA]</scope>
    <source>
        <strain evidence="8">DSM 7256 / JCM 30027 / ZR</strain>
    </source>
</reference>
<feature type="transmembrane region" description="Helical" evidence="6">
    <location>
        <begin position="316"/>
        <end position="340"/>
    </location>
</feature>
<dbReference type="OrthoDB" id="99721at2157"/>
<feature type="transmembrane region" description="Helical" evidence="6">
    <location>
        <begin position="12"/>
        <end position="32"/>
    </location>
</feature>
<feature type="transmembrane region" description="Helical" evidence="6">
    <location>
        <begin position="87"/>
        <end position="109"/>
    </location>
</feature>
<evidence type="ECO:0000256" key="2">
    <source>
        <dbReference type="ARBA" id="ARBA00022448"/>
    </source>
</evidence>
<protein>
    <submittedName>
        <fullName evidence="7">Sodium:neurotransmitter symporter family protein</fullName>
    </submittedName>
</protein>
<dbReference type="SUPFAM" id="SSF161070">
    <property type="entry name" value="SNF-like"/>
    <property type="match status" value="1"/>
</dbReference>
<feature type="transmembrane region" description="Helical" evidence="6">
    <location>
        <begin position="388"/>
        <end position="409"/>
    </location>
</feature>
<organism evidence="7 8">
    <name type="scientific">Methanobrevibacter oralis</name>
    <dbReference type="NCBI Taxonomy" id="66851"/>
    <lineage>
        <taxon>Archaea</taxon>
        <taxon>Methanobacteriati</taxon>
        <taxon>Methanobacteriota</taxon>
        <taxon>Methanomada group</taxon>
        <taxon>Methanobacteria</taxon>
        <taxon>Methanobacteriales</taxon>
        <taxon>Methanobacteriaceae</taxon>
        <taxon>Methanobrevibacter</taxon>
    </lineage>
</organism>
<dbReference type="PROSITE" id="PS50267">
    <property type="entry name" value="NA_NEUROTRAN_SYMP_3"/>
    <property type="match status" value="1"/>
</dbReference>
<name>A0A166B8R7_METOA</name>
<dbReference type="InterPro" id="IPR037272">
    <property type="entry name" value="SNS_sf"/>
</dbReference>
<feature type="transmembrane region" description="Helical" evidence="6">
    <location>
        <begin position="44"/>
        <end position="66"/>
    </location>
</feature>
<feature type="transmembrane region" description="Helical" evidence="6">
    <location>
        <begin position="222"/>
        <end position="247"/>
    </location>
</feature>
<dbReference type="PANTHER" id="PTHR42948:SF1">
    <property type="entry name" value="TRANSPORTER"/>
    <property type="match status" value="1"/>
</dbReference>
<dbReference type="PANTHER" id="PTHR42948">
    <property type="entry name" value="TRANSPORTER"/>
    <property type="match status" value="1"/>
</dbReference>
<dbReference type="AlphaFoldDB" id="A0A166B8R7"/>
<feature type="transmembrane region" description="Helical" evidence="6">
    <location>
        <begin position="462"/>
        <end position="483"/>
    </location>
</feature>
<keyword evidence="3 6" id="KW-0812">Transmembrane</keyword>
<comment type="subcellular location">
    <subcellularLocation>
        <location evidence="1">Membrane</location>
        <topology evidence="1">Multi-pass membrane protein</topology>
    </subcellularLocation>
</comment>
<dbReference type="GO" id="GO:0016020">
    <property type="term" value="C:membrane"/>
    <property type="evidence" value="ECO:0007669"/>
    <property type="project" value="UniProtKB-SubCell"/>
</dbReference>
<evidence type="ECO:0000256" key="1">
    <source>
        <dbReference type="ARBA" id="ARBA00004141"/>
    </source>
</evidence>
<dbReference type="EMBL" id="LWMU01000059">
    <property type="protein sequence ID" value="KZX13021.1"/>
    <property type="molecule type" value="Genomic_DNA"/>
</dbReference>
<proteinExistence type="predicted"/>
<feature type="transmembrane region" description="Helical" evidence="6">
    <location>
        <begin position="259"/>
        <end position="283"/>
    </location>
</feature>
<dbReference type="RefSeq" id="WP_063720303.1">
    <property type="nucleotide sequence ID" value="NZ_CAJVUI010000004.1"/>
</dbReference>
<evidence type="ECO:0000256" key="3">
    <source>
        <dbReference type="ARBA" id="ARBA00022692"/>
    </source>
</evidence>
<evidence type="ECO:0000313" key="8">
    <source>
        <dbReference type="Proteomes" id="UP000077428"/>
    </source>
</evidence>
<accession>A0A166B8R7</accession>
<sequence>MSNKDKNEWGSNLSFLLAMIGSAVGLGNIWRYPYVLYANGGGAFYIPYIVAILLMGVPFLILEYGVGYNYKSSFAKALTKINSRCEYLGWFLPVAVFMILIYYSTILGWDGIYVILSFFKGWGSNPDLYFSTTLLQSSDSMTGFLTFIPLIAIAMLVGWLIVWYISHKDLEAGLGRVSKLLVPLLFIIMIIIVVFSLTLPGASIGLAELFSPDWSLLGDFKIWMAAFGQIIFSLSLGMSIAFTYASYAKKDTDLVTNTISIAFANCLFENFAALGVFSILGYMSLQSGNAVSELVTQGTGLVFVAYPTVFNVLGDWAYILGPLFFFTVYLAGLTSILSTIEPLSFSIQNKFAMSRHKTMTILCIIGACISMIYATAFGANFLGVVDTFINQIAILIGVVAECIVFAWIFNAEKLIKFLNYRSKSLKLNKWWLVIVKYILPIFVSIIWIGGMVDVINNGAADQLILTFVVAAILLVTTLIFTILPPKSDEWYKTDDRI</sequence>
<evidence type="ECO:0000313" key="7">
    <source>
        <dbReference type="EMBL" id="KZX13021.1"/>
    </source>
</evidence>
<dbReference type="PRINTS" id="PR00176">
    <property type="entry name" value="NANEUSMPORT"/>
</dbReference>
<evidence type="ECO:0000256" key="4">
    <source>
        <dbReference type="ARBA" id="ARBA00022989"/>
    </source>
</evidence>
<dbReference type="InterPro" id="IPR000175">
    <property type="entry name" value="Na/ntran_symport"/>
</dbReference>
<feature type="transmembrane region" description="Helical" evidence="6">
    <location>
        <begin position="430"/>
        <end position="450"/>
    </location>
</feature>